<evidence type="ECO:0000256" key="2">
    <source>
        <dbReference type="SAM" id="MobiDB-lite"/>
    </source>
</evidence>
<gene>
    <name evidence="4" type="ORF">PCOR1329_LOCUS6757</name>
</gene>
<dbReference type="PROSITE" id="PS50011">
    <property type="entry name" value="PROTEIN_KINASE_DOM"/>
    <property type="match status" value="1"/>
</dbReference>
<dbReference type="InterPro" id="IPR011009">
    <property type="entry name" value="Kinase-like_dom_sf"/>
</dbReference>
<feature type="compositionally biased region" description="Low complexity" evidence="2">
    <location>
        <begin position="200"/>
        <end position="223"/>
    </location>
</feature>
<sequence length="1017" mass="105053">MAALPPPLSPVPSTRRLPPRGAAQEVLVQFSAPAQQWILGRPAVCLAGPQPIGTAPPRAVSPDRRGVLVQAVGTAEGATAALAGLVAGAGGGVDLAPARRREASPRTDRSPFQATRALPGDPRGPPPQPIGTGPPRAVSPDCRGVLVQAVGTAEGATGAYGPRSLLLGPLEGRPGSPTRRQVVRWEARPHGGRSLTPDSRAVAAAPEAPAAAGGRALDGGRAPSPDGRAAARGQGAVPDGGHVNAYRRSAVPVAARPVAARARGRSLTPDCREADASVRLSPMVAFRSTAAEAVGLGARDPAPLGLARAAAPVQGGVGSGLLIDGRVSPDRASAPWLPVNVPLSPITAFRVVEPRRGSQMPLSREGSFGPGEVALGSASQRVLTPMAVRQPSGANARSVSPGRIAVHVPVEHGPPRVVAAPQLSAAPSLSSMPELAAAGQVQPAQPANHYAGARANPPAPPAGVPSAAAVSEKATPTRPLGTPLLPPTADLQEGAWVQIGDNTVLVRSPLGMGSFGAVWAAEQPGPPGTPLLAIKEIICSSQADLLNALFEGHLLRTLGDPGRAQEDAPSPLVASRAVLPSLVACETRSLGPQVWRVRLAMTRIAGDPLDSFLERRASQGGPRAGLQEASFFARQLLVQLAPAFEHISELAYHRDVNAHNILVDASIGGGTPRYGLVDFGLAVDVACWQFGESSSSSDPRPSRVGQDGASSWHHLDVGGDCRYWPVSAWVQFLYGWTELEESQSLGFEYKTQLDLHSLGLTALQVVAELLPSLAEVDGADDAVLTETRSLKHRWDMYWTTVTPLHDRLMDTFHNGGDWDALKSECIEAGVQRIIAESLRGLRSSLCRIGEACRRAPAQAGLVDASGLFAALLLLVSSGSGEERSHGPARWQQVSLVLGGGAPLDAAPAQQALRPGPGAAPPAPPRAGSLDAAAAPAPPGAQLAAALPAPPGEAVAAGPPDDRLIRRLGHLRDRVDRLAHEMGRIGDEEGEAGGACEGPRLPVPKRQLVRVQEVVPPG</sequence>
<keyword evidence="5" id="KW-1185">Reference proteome</keyword>
<feature type="compositionally biased region" description="Low complexity" evidence="2">
    <location>
        <begin position="434"/>
        <end position="456"/>
    </location>
</feature>
<name>A0ABN9Q0D1_9DINO</name>
<comment type="caution">
    <text evidence="4">The sequence shown here is derived from an EMBL/GenBank/DDBJ whole genome shotgun (WGS) entry which is preliminary data.</text>
</comment>
<protein>
    <recommendedName>
        <fullName evidence="3">Protein kinase domain-containing protein</fullName>
    </recommendedName>
</protein>
<dbReference type="PROSITE" id="PS00107">
    <property type="entry name" value="PROTEIN_KINASE_ATP"/>
    <property type="match status" value="1"/>
</dbReference>
<reference evidence="4" key="1">
    <citation type="submission" date="2023-10" db="EMBL/GenBank/DDBJ databases">
        <authorList>
            <person name="Chen Y."/>
            <person name="Shah S."/>
            <person name="Dougan E. K."/>
            <person name="Thang M."/>
            <person name="Chan C."/>
        </authorList>
    </citation>
    <scope>NUCLEOTIDE SEQUENCE [LARGE SCALE GENOMIC DNA]</scope>
</reference>
<keyword evidence="1" id="KW-0547">Nucleotide-binding</keyword>
<proteinExistence type="predicted"/>
<evidence type="ECO:0000313" key="4">
    <source>
        <dbReference type="EMBL" id="CAK0797767.1"/>
    </source>
</evidence>
<dbReference type="SUPFAM" id="SSF56112">
    <property type="entry name" value="Protein kinase-like (PK-like)"/>
    <property type="match status" value="1"/>
</dbReference>
<feature type="compositionally biased region" description="Low complexity" evidence="2">
    <location>
        <begin position="464"/>
        <end position="483"/>
    </location>
</feature>
<feature type="region of interest" description="Disordered" evidence="2">
    <location>
        <begin position="189"/>
        <end position="243"/>
    </location>
</feature>
<dbReference type="Gene3D" id="1.10.510.10">
    <property type="entry name" value="Transferase(Phosphotransferase) domain 1"/>
    <property type="match status" value="1"/>
</dbReference>
<feature type="compositionally biased region" description="Low complexity" evidence="2">
    <location>
        <begin position="905"/>
        <end position="916"/>
    </location>
</feature>
<evidence type="ECO:0000259" key="3">
    <source>
        <dbReference type="PROSITE" id="PS50011"/>
    </source>
</evidence>
<dbReference type="InterPro" id="IPR017441">
    <property type="entry name" value="Protein_kinase_ATP_BS"/>
</dbReference>
<evidence type="ECO:0000256" key="1">
    <source>
        <dbReference type="PROSITE-ProRule" id="PRU10141"/>
    </source>
</evidence>
<feature type="compositionally biased region" description="Basic and acidic residues" evidence="2">
    <location>
        <begin position="99"/>
        <end position="109"/>
    </location>
</feature>
<dbReference type="Proteomes" id="UP001189429">
    <property type="component" value="Unassembled WGS sequence"/>
</dbReference>
<dbReference type="EMBL" id="CAUYUJ010001814">
    <property type="protein sequence ID" value="CAK0797767.1"/>
    <property type="molecule type" value="Genomic_DNA"/>
</dbReference>
<feature type="region of interest" description="Disordered" evidence="2">
    <location>
        <begin position="99"/>
        <end position="141"/>
    </location>
</feature>
<dbReference type="InterPro" id="IPR000719">
    <property type="entry name" value="Prot_kinase_dom"/>
</dbReference>
<accession>A0ABN9Q0D1</accession>
<feature type="binding site" evidence="1">
    <location>
        <position position="535"/>
    </location>
    <ligand>
        <name>ATP</name>
        <dbReference type="ChEBI" id="CHEBI:30616"/>
    </ligand>
</feature>
<organism evidence="4 5">
    <name type="scientific">Prorocentrum cordatum</name>
    <dbReference type="NCBI Taxonomy" id="2364126"/>
    <lineage>
        <taxon>Eukaryota</taxon>
        <taxon>Sar</taxon>
        <taxon>Alveolata</taxon>
        <taxon>Dinophyceae</taxon>
        <taxon>Prorocentrales</taxon>
        <taxon>Prorocentraceae</taxon>
        <taxon>Prorocentrum</taxon>
    </lineage>
</organism>
<feature type="compositionally biased region" description="Low complexity" evidence="2">
    <location>
        <begin position="925"/>
        <end position="938"/>
    </location>
</feature>
<feature type="region of interest" description="Disordered" evidence="2">
    <location>
        <begin position="434"/>
        <end position="487"/>
    </location>
</feature>
<keyword evidence="1" id="KW-0067">ATP-binding</keyword>
<feature type="domain" description="Protein kinase" evidence="3">
    <location>
        <begin position="504"/>
        <end position="868"/>
    </location>
</feature>
<feature type="region of interest" description="Disordered" evidence="2">
    <location>
        <begin position="905"/>
        <end position="938"/>
    </location>
</feature>
<evidence type="ECO:0000313" key="5">
    <source>
        <dbReference type="Proteomes" id="UP001189429"/>
    </source>
</evidence>